<accession>A0ABC8TY31</accession>
<protein>
    <submittedName>
        <fullName evidence="1">Uncharacterized protein</fullName>
    </submittedName>
</protein>
<comment type="caution">
    <text evidence="1">The sequence shown here is derived from an EMBL/GenBank/DDBJ whole genome shotgun (WGS) entry which is preliminary data.</text>
</comment>
<proteinExistence type="predicted"/>
<dbReference type="AlphaFoldDB" id="A0ABC8TY31"/>
<organism evidence="1 2">
    <name type="scientific">Ilex paraguariensis</name>
    <name type="common">yerba mate</name>
    <dbReference type="NCBI Taxonomy" id="185542"/>
    <lineage>
        <taxon>Eukaryota</taxon>
        <taxon>Viridiplantae</taxon>
        <taxon>Streptophyta</taxon>
        <taxon>Embryophyta</taxon>
        <taxon>Tracheophyta</taxon>
        <taxon>Spermatophyta</taxon>
        <taxon>Magnoliopsida</taxon>
        <taxon>eudicotyledons</taxon>
        <taxon>Gunneridae</taxon>
        <taxon>Pentapetalae</taxon>
        <taxon>asterids</taxon>
        <taxon>campanulids</taxon>
        <taxon>Aquifoliales</taxon>
        <taxon>Aquifoliaceae</taxon>
        <taxon>Ilex</taxon>
    </lineage>
</organism>
<evidence type="ECO:0000313" key="2">
    <source>
        <dbReference type="Proteomes" id="UP001642360"/>
    </source>
</evidence>
<dbReference type="Gene3D" id="3.30.360.10">
    <property type="entry name" value="Dihydrodipicolinate Reductase, domain 2"/>
    <property type="match status" value="1"/>
</dbReference>
<dbReference type="EMBL" id="CAUOFW020006336">
    <property type="protein sequence ID" value="CAK9174322.1"/>
    <property type="molecule type" value="Genomic_DNA"/>
</dbReference>
<dbReference type="PANTHER" id="PTHR46368:SF19">
    <property type="entry name" value="GFO_IDH_MOCA-LIKE OXIDOREDUCTASE N-TERMINAL DOMAIN-CONTAINING PROTEIN"/>
    <property type="match status" value="1"/>
</dbReference>
<gene>
    <name evidence="1" type="ORF">ILEXP_LOCUS44066</name>
</gene>
<reference evidence="1 2" key="1">
    <citation type="submission" date="2024-02" db="EMBL/GenBank/DDBJ databases">
        <authorList>
            <person name="Vignale AGUSTIN F."/>
            <person name="Sosa J E."/>
            <person name="Modenutti C."/>
        </authorList>
    </citation>
    <scope>NUCLEOTIDE SEQUENCE [LARGE SCALE GENOMIC DNA]</scope>
</reference>
<dbReference type="SUPFAM" id="SSF55347">
    <property type="entry name" value="Glyceraldehyde-3-phosphate dehydrogenase-like, C-terminal domain"/>
    <property type="match status" value="1"/>
</dbReference>
<name>A0ABC8TY31_9AQUA</name>
<dbReference type="Proteomes" id="UP001642360">
    <property type="component" value="Unassembled WGS sequence"/>
</dbReference>
<dbReference type="PANTHER" id="PTHR46368">
    <property type="match status" value="1"/>
</dbReference>
<keyword evidence="2" id="KW-1185">Reference proteome</keyword>
<sequence length="196" mass="22036">MTEIVKEYYCQDFRPPLFPLFPSVKLAYTFYRAVVSAIVKNGSKTGYTTFLLSGPEFLKNDIRITSDLDALGALGDTGWYCTRAILWANEYELPKRVTALPEPEYNEACVILSCGALLRWTNGKTTTFYCSFLTNLTMDITSLGIGTNGYLRVHDFVIPFQQKGAPFYEASNSRFAKLSIEIEPVPSEHVIDTDLP</sequence>
<evidence type="ECO:0000313" key="1">
    <source>
        <dbReference type="EMBL" id="CAK9174322.1"/>
    </source>
</evidence>